<name>A0A285PCR0_9HYPH</name>
<reference evidence="2 3" key="1">
    <citation type="submission" date="2017-09" db="EMBL/GenBank/DDBJ databases">
        <authorList>
            <person name="Ehlers B."/>
            <person name="Leendertz F.H."/>
        </authorList>
    </citation>
    <scope>NUCLEOTIDE SEQUENCE [LARGE SCALE GENOMIC DNA]</scope>
    <source>
        <strain evidence="2 3">DSM 18289</strain>
    </source>
</reference>
<protein>
    <submittedName>
        <fullName evidence="2">Uncharacterized protein</fullName>
    </submittedName>
</protein>
<feature type="transmembrane region" description="Helical" evidence="1">
    <location>
        <begin position="104"/>
        <end position="122"/>
    </location>
</feature>
<evidence type="ECO:0000256" key="1">
    <source>
        <dbReference type="SAM" id="Phobius"/>
    </source>
</evidence>
<dbReference type="EMBL" id="OBEL01000002">
    <property type="protein sequence ID" value="SNZ19530.1"/>
    <property type="molecule type" value="Genomic_DNA"/>
</dbReference>
<keyword evidence="1" id="KW-0472">Membrane</keyword>
<keyword evidence="1" id="KW-0812">Transmembrane</keyword>
<feature type="transmembrane region" description="Helical" evidence="1">
    <location>
        <begin position="43"/>
        <end position="67"/>
    </location>
</feature>
<feature type="transmembrane region" description="Helical" evidence="1">
    <location>
        <begin position="74"/>
        <end position="92"/>
    </location>
</feature>
<dbReference type="Proteomes" id="UP000219439">
    <property type="component" value="Unassembled WGS sequence"/>
</dbReference>
<dbReference type="RefSeq" id="WP_097153871.1">
    <property type="nucleotide sequence ID" value="NZ_OBEL01000002.1"/>
</dbReference>
<proteinExistence type="predicted"/>
<gene>
    <name evidence="2" type="ORF">SAMN06265368_2620</name>
</gene>
<evidence type="ECO:0000313" key="3">
    <source>
        <dbReference type="Proteomes" id="UP000219439"/>
    </source>
</evidence>
<sequence>MNKIQLVTGVGAAALAALHTFVGTPEIADPLLASELEDRAKYLNFFCWHIVTIVLWATAAGYLWSAIVKPSVELVMFLTCMMACIEIWGVLLPPGVGLSYMTMPQGWLFFPIVMLAIFSLGYERRRANAPGSGPAN</sequence>
<organism evidence="2 3">
    <name type="scientific">Cohaesibacter gelatinilyticus</name>
    <dbReference type="NCBI Taxonomy" id="372072"/>
    <lineage>
        <taxon>Bacteria</taxon>
        <taxon>Pseudomonadati</taxon>
        <taxon>Pseudomonadota</taxon>
        <taxon>Alphaproteobacteria</taxon>
        <taxon>Hyphomicrobiales</taxon>
        <taxon>Cohaesibacteraceae</taxon>
    </lineage>
</organism>
<keyword evidence="3" id="KW-1185">Reference proteome</keyword>
<evidence type="ECO:0000313" key="2">
    <source>
        <dbReference type="EMBL" id="SNZ19530.1"/>
    </source>
</evidence>
<dbReference type="AlphaFoldDB" id="A0A285PCR0"/>
<accession>A0A285PCR0</accession>
<dbReference type="OrthoDB" id="7667463at2"/>
<keyword evidence="1" id="KW-1133">Transmembrane helix</keyword>